<keyword evidence="2" id="KW-1185">Reference proteome</keyword>
<sequence>MQVSVVHFAGCPSWRAAGRRLRAALDEHGRSDIAVAYVPMASGAAAAAAGFRGLPTLLIDGHDRFPSGPMPDGLTCRLYPTATGLAGAPDQADIAAALRERIPS</sequence>
<name>A0ABP6T320_9ACTN</name>
<gene>
    <name evidence="1" type="ORF">GCM10020369_43890</name>
</gene>
<reference evidence="2" key="1">
    <citation type="journal article" date="2019" name="Int. J. Syst. Evol. Microbiol.">
        <title>The Global Catalogue of Microorganisms (GCM) 10K type strain sequencing project: providing services to taxonomists for standard genome sequencing and annotation.</title>
        <authorList>
            <consortium name="The Broad Institute Genomics Platform"/>
            <consortium name="The Broad Institute Genome Sequencing Center for Infectious Disease"/>
            <person name="Wu L."/>
            <person name="Ma J."/>
        </authorList>
    </citation>
    <scope>NUCLEOTIDE SEQUENCE [LARGE SCALE GENOMIC DNA]</scope>
    <source>
        <strain evidence="2">JCM 9458</strain>
    </source>
</reference>
<proteinExistence type="predicted"/>
<evidence type="ECO:0000313" key="1">
    <source>
        <dbReference type="EMBL" id="GAA3390332.1"/>
    </source>
</evidence>
<dbReference type="EMBL" id="BAAAYN010000028">
    <property type="protein sequence ID" value="GAA3390332.1"/>
    <property type="molecule type" value="Genomic_DNA"/>
</dbReference>
<comment type="caution">
    <text evidence="1">The sequence shown here is derived from an EMBL/GenBank/DDBJ whole genome shotgun (WGS) entry which is preliminary data.</text>
</comment>
<organism evidence="1 2">
    <name type="scientific">Cryptosporangium minutisporangium</name>
    <dbReference type="NCBI Taxonomy" id="113569"/>
    <lineage>
        <taxon>Bacteria</taxon>
        <taxon>Bacillati</taxon>
        <taxon>Actinomycetota</taxon>
        <taxon>Actinomycetes</taxon>
        <taxon>Cryptosporangiales</taxon>
        <taxon>Cryptosporangiaceae</taxon>
        <taxon>Cryptosporangium</taxon>
    </lineage>
</organism>
<evidence type="ECO:0000313" key="2">
    <source>
        <dbReference type="Proteomes" id="UP001501676"/>
    </source>
</evidence>
<dbReference type="RefSeq" id="WP_345730052.1">
    <property type="nucleotide sequence ID" value="NZ_BAAAYN010000028.1"/>
</dbReference>
<accession>A0ABP6T320</accession>
<evidence type="ECO:0008006" key="3">
    <source>
        <dbReference type="Google" id="ProtNLM"/>
    </source>
</evidence>
<dbReference type="Proteomes" id="UP001501676">
    <property type="component" value="Unassembled WGS sequence"/>
</dbReference>
<protein>
    <recommendedName>
        <fullName evidence="3">Thioredoxin family protein</fullName>
    </recommendedName>
</protein>